<dbReference type="EMBL" id="KI925456">
    <property type="protein sequence ID" value="ETW84634.1"/>
    <property type="molecule type" value="Genomic_DNA"/>
</dbReference>
<dbReference type="GeneID" id="20668319"/>
<name>W4KFY0_HETIT</name>
<gene>
    <name evidence="1" type="ORF">HETIRDRAFT_171142</name>
</gene>
<proteinExistence type="predicted"/>
<dbReference type="RefSeq" id="XP_009544280.1">
    <property type="nucleotide sequence ID" value="XM_009545985.1"/>
</dbReference>
<organism evidence="1 2">
    <name type="scientific">Heterobasidion irregulare (strain TC 32-1)</name>
    <dbReference type="NCBI Taxonomy" id="747525"/>
    <lineage>
        <taxon>Eukaryota</taxon>
        <taxon>Fungi</taxon>
        <taxon>Dikarya</taxon>
        <taxon>Basidiomycota</taxon>
        <taxon>Agaricomycotina</taxon>
        <taxon>Agaricomycetes</taxon>
        <taxon>Russulales</taxon>
        <taxon>Bondarzewiaceae</taxon>
        <taxon>Heterobasidion</taxon>
        <taxon>Heterobasidion annosum species complex</taxon>
    </lineage>
</organism>
<evidence type="ECO:0000313" key="1">
    <source>
        <dbReference type="EMBL" id="ETW84634.1"/>
    </source>
</evidence>
<keyword evidence="2" id="KW-1185">Reference proteome</keyword>
<dbReference type="Proteomes" id="UP000030671">
    <property type="component" value="Unassembled WGS sequence"/>
</dbReference>
<dbReference type="InParanoid" id="W4KFY0"/>
<reference evidence="1 2" key="1">
    <citation type="journal article" date="2012" name="New Phytol.">
        <title>Insight into trade-off between wood decay and parasitism from the genome of a fungal forest pathogen.</title>
        <authorList>
            <person name="Olson A."/>
            <person name="Aerts A."/>
            <person name="Asiegbu F."/>
            <person name="Belbahri L."/>
            <person name="Bouzid O."/>
            <person name="Broberg A."/>
            <person name="Canback B."/>
            <person name="Coutinho P.M."/>
            <person name="Cullen D."/>
            <person name="Dalman K."/>
            <person name="Deflorio G."/>
            <person name="van Diepen L.T."/>
            <person name="Dunand C."/>
            <person name="Duplessis S."/>
            <person name="Durling M."/>
            <person name="Gonthier P."/>
            <person name="Grimwood J."/>
            <person name="Fossdal C.G."/>
            <person name="Hansson D."/>
            <person name="Henrissat B."/>
            <person name="Hietala A."/>
            <person name="Himmelstrand K."/>
            <person name="Hoffmeister D."/>
            <person name="Hogberg N."/>
            <person name="James T.Y."/>
            <person name="Karlsson M."/>
            <person name="Kohler A."/>
            <person name="Kues U."/>
            <person name="Lee Y.H."/>
            <person name="Lin Y.C."/>
            <person name="Lind M."/>
            <person name="Lindquist E."/>
            <person name="Lombard V."/>
            <person name="Lucas S."/>
            <person name="Lunden K."/>
            <person name="Morin E."/>
            <person name="Murat C."/>
            <person name="Park J."/>
            <person name="Raffaello T."/>
            <person name="Rouze P."/>
            <person name="Salamov A."/>
            <person name="Schmutz J."/>
            <person name="Solheim H."/>
            <person name="Stahlberg J."/>
            <person name="Velez H."/>
            <person name="de Vries R.P."/>
            <person name="Wiebenga A."/>
            <person name="Woodward S."/>
            <person name="Yakovlev I."/>
            <person name="Garbelotto M."/>
            <person name="Martin F."/>
            <person name="Grigoriev I.V."/>
            <person name="Stenlid J."/>
        </authorList>
    </citation>
    <scope>NUCLEOTIDE SEQUENCE [LARGE SCALE GENOMIC DNA]</scope>
    <source>
        <strain evidence="1 2">TC 32-1</strain>
    </source>
</reference>
<evidence type="ECO:0000313" key="2">
    <source>
        <dbReference type="Proteomes" id="UP000030671"/>
    </source>
</evidence>
<sequence>MSSGYHDLVIHWNTQTLSHPKNPYKTINNATYYLIDNEVIELLGILLKSEWSLEY</sequence>
<dbReference type="HOGENOM" id="CLU_3032605_0_0_1"/>
<dbReference type="AlphaFoldDB" id="W4KFY0"/>
<dbReference type="KEGG" id="hir:HETIRDRAFT_171142"/>
<accession>W4KFY0</accession>
<protein>
    <submittedName>
        <fullName evidence="1">Uncharacterized protein</fullName>
    </submittedName>
</protein>